<dbReference type="InterPro" id="IPR008147">
    <property type="entry name" value="Gln_synt_N"/>
</dbReference>
<feature type="domain" description="GS beta-grasp" evidence="3">
    <location>
        <begin position="58"/>
        <end position="151"/>
    </location>
</feature>
<accession>A0A2U3KGL2</accession>
<dbReference type="PROSITE" id="PS00181">
    <property type="entry name" value="GLNA_ATP"/>
    <property type="match status" value="1"/>
</dbReference>
<dbReference type="GO" id="GO:0006542">
    <property type="term" value="P:glutamine biosynthetic process"/>
    <property type="evidence" value="ECO:0007669"/>
    <property type="project" value="InterPro"/>
</dbReference>
<dbReference type="AlphaFoldDB" id="A0A2U3KGL2"/>
<dbReference type="Pfam" id="PF12437">
    <property type="entry name" value="GSIII_N"/>
    <property type="match status" value="1"/>
</dbReference>
<dbReference type="OrthoDB" id="9807095at2"/>
<evidence type="ECO:0000259" key="3">
    <source>
        <dbReference type="PROSITE" id="PS51986"/>
    </source>
</evidence>
<comment type="similarity">
    <text evidence="1 2">Belongs to the glutamine synthetase family.</text>
</comment>
<dbReference type="InterPro" id="IPR022147">
    <property type="entry name" value="GSIII_N"/>
</dbReference>
<dbReference type="InterPro" id="IPR027303">
    <property type="entry name" value="Gln_synth_gly_rich_site"/>
</dbReference>
<evidence type="ECO:0000259" key="4">
    <source>
        <dbReference type="PROSITE" id="PS51987"/>
    </source>
</evidence>
<gene>
    <name evidence="5" type="primary">glnN</name>
    <name evidence="5" type="ORF">SBF1_1970012</name>
</gene>
<dbReference type="Gene3D" id="1.20.120.1560">
    <property type="match status" value="1"/>
</dbReference>
<dbReference type="Proteomes" id="UP000238916">
    <property type="component" value="Unassembled WGS sequence"/>
</dbReference>
<dbReference type="InterPro" id="IPR014746">
    <property type="entry name" value="Gln_synth/guanido_kin_cat_dom"/>
</dbReference>
<dbReference type="PANTHER" id="PTHR42974">
    <property type="entry name" value="GLUTAMINE SYNTHETASE"/>
    <property type="match status" value="1"/>
</dbReference>
<evidence type="ECO:0000256" key="1">
    <source>
        <dbReference type="PROSITE-ProRule" id="PRU01330"/>
    </source>
</evidence>
<feature type="domain" description="GS catalytic" evidence="4">
    <location>
        <begin position="156"/>
        <end position="586"/>
    </location>
</feature>
<evidence type="ECO:0000313" key="6">
    <source>
        <dbReference type="Proteomes" id="UP000238916"/>
    </source>
</evidence>
<protein>
    <submittedName>
        <fullName evidence="5">Glutamine synthetase of type 3</fullName>
        <ecNumber evidence="5">6.3.1.2</ecNumber>
    </submittedName>
</protein>
<dbReference type="InterPro" id="IPR040577">
    <property type="entry name" value="Gln-synt_C"/>
</dbReference>
<dbReference type="PANTHER" id="PTHR42974:SF1">
    <property type="entry name" value="TYPE-3 GLUTAMINE SYNTHETASE"/>
    <property type="match status" value="1"/>
</dbReference>
<keyword evidence="5" id="KW-0436">Ligase</keyword>
<evidence type="ECO:0000256" key="2">
    <source>
        <dbReference type="RuleBase" id="RU000384"/>
    </source>
</evidence>
<dbReference type="SMART" id="SM01230">
    <property type="entry name" value="Gln-synt_C"/>
    <property type="match status" value="1"/>
</dbReference>
<dbReference type="PROSITE" id="PS51987">
    <property type="entry name" value="GS_CATALYTIC"/>
    <property type="match status" value="1"/>
</dbReference>
<proteinExistence type="inferred from homology"/>
<dbReference type="EMBL" id="OMOF01000109">
    <property type="protein sequence ID" value="SPF38789.1"/>
    <property type="molecule type" value="Genomic_DNA"/>
</dbReference>
<name>A0A2U3KGL2_9FIRM</name>
<dbReference type="SUPFAM" id="SSF55931">
    <property type="entry name" value="Glutamine synthetase/guanido kinase"/>
    <property type="match status" value="1"/>
</dbReference>
<evidence type="ECO:0000313" key="5">
    <source>
        <dbReference type="EMBL" id="SPF38789.1"/>
    </source>
</evidence>
<organism evidence="5 6">
    <name type="scientific">Candidatus Desulfosporosinus infrequens</name>
    <dbReference type="NCBI Taxonomy" id="2043169"/>
    <lineage>
        <taxon>Bacteria</taxon>
        <taxon>Bacillati</taxon>
        <taxon>Bacillota</taxon>
        <taxon>Clostridia</taxon>
        <taxon>Eubacteriales</taxon>
        <taxon>Desulfitobacteriaceae</taxon>
        <taxon>Desulfosporosinus</taxon>
    </lineage>
</organism>
<dbReference type="InterPro" id="IPR008146">
    <property type="entry name" value="Gln_synth_cat_dom"/>
</dbReference>
<dbReference type="PROSITE" id="PS51986">
    <property type="entry name" value="GS_BETA_GRASP"/>
    <property type="match status" value="1"/>
</dbReference>
<dbReference type="GO" id="GO:0004356">
    <property type="term" value="F:glutamine synthetase activity"/>
    <property type="evidence" value="ECO:0007669"/>
    <property type="project" value="UniProtKB-EC"/>
</dbReference>
<dbReference type="InterPro" id="IPR052725">
    <property type="entry name" value="GS_Type-3"/>
</dbReference>
<reference evidence="6" key="1">
    <citation type="submission" date="2018-02" db="EMBL/GenBank/DDBJ databases">
        <authorList>
            <person name="Hausmann B."/>
        </authorList>
    </citation>
    <scope>NUCLEOTIDE SEQUENCE [LARGE SCALE GENOMIC DNA]</scope>
    <source>
        <strain evidence="6">Peat soil MAG SbF1</strain>
    </source>
</reference>
<dbReference type="Gene3D" id="3.30.590.10">
    <property type="entry name" value="Glutamine synthetase/guanido kinase, catalytic domain"/>
    <property type="match status" value="1"/>
</dbReference>
<dbReference type="Pfam" id="PF18318">
    <property type="entry name" value="Gln-synt_C-ter"/>
    <property type="match status" value="1"/>
</dbReference>
<sequence>MKIFGQNVFNEAVMRERLPKATYKSLRKTIEQGLPLDPSVAEIVANAMKDWAIEKGATHFTHWFQPLTGITAEKHDSFISPTAHGLVAMEFSGKELIQGEPDASSFPSGGIRATFEARGYTAWDCTSPAFLKEDGGTLTLCIPTAFCSYTGEALDRKTPLLRSMEALSKQAMRVLKLFGNTSTKRVISTVGPEQEYFLIDKKFFDQRMDLMLTGRTLFGAMAPKGQELEDHYFGSLKTRIAAFMHDLNVDLWKLGVLAKTQHNEVAPAQFELAPIFGTTNIATDHNQLVMDSLKKVALKHDMVCLLHEKPYAGINGSGKHNNWSMSTDDGKNLLEPGQNPHNNFQFLTMICAIIKAVDDYAELLRVSAANPGNDHRLGANEAPPAIISIFLGDQLTDIFEQLQNGTINRSLQGENLASGVKTLPAFQKDSTDRNRTSPFAFTGNKFEFRMVASSQSIAGPNVVLNLIVAEVLSQFADRLEQAPDFDKALQELLKETATNHKRILFDGNGYSQEWVEEAAKRGLPNITSTVDANLILTRESTIDLYEKHKVLSRTEVESRYEINLEQYSKQINIEALTMISMAKNMIFPAAVKSSTQLANSINAIKYASDSIDVSAQVELLKDVCSTLASFKAKLGTLEKVTLEATTVTDAYKQAVYYRDVVFTAMQVLRIDGDLLETLVDAELWPLPTYAQMLFML</sequence>
<dbReference type="Pfam" id="PF00120">
    <property type="entry name" value="Gln-synt_C"/>
    <property type="match status" value="1"/>
</dbReference>
<dbReference type="EC" id="6.3.1.2" evidence="5"/>